<dbReference type="Proteomes" id="UP000199302">
    <property type="component" value="Unassembled WGS sequence"/>
</dbReference>
<proteinExistence type="predicted"/>
<dbReference type="GO" id="GO:0008410">
    <property type="term" value="F:CoA-transferase activity"/>
    <property type="evidence" value="ECO:0007669"/>
    <property type="project" value="TreeGrafter"/>
</dbReference>
<reference evidence="2 3" key="1">
    <citation type="submission" date="2016-10" db="EMBL/GenBank/DDBJ databases">
        <authorList>
            <person name="de Groot N.N."/>
        </authorList>
    </citation>
    <scope>NUCLEOTIDE SEQUENCE [LARGE SCALE GENOMIC DNA]</scope>
    <source>
        <strain evidence="3">KMM 9023,NRIC 0796,JCM 17311,KCTC 23692</strain>
    </source>
</reference>
<dbReference type="InterPro" id="IPR050483">
    <property type="entry name" value="CoA-transferase_III_domain"/>
</dbReference>
<dbReference type="PANTHER" id="PTHR48207:SF4">
    <property type="entry name" value="BLL6097 PROTEIN"/>
    <property type="match status" value="1"/>
</dbReference>
<protein>
    <submittedName>
        <fullName evidence="2">Crotonobetainyl-CoA:carnitine CoA-transferase CaiB</fullName>
    </submittedName>
</protein>
<accession>A0A1I6E683</accession>
<sequence>MLSALNGIKVLDLTHVLAGPFCTYQLGLMGADVIKVEDPENPDCARGRGPDDALNAVGLGLTYQVQGANKRSLALNLKTPQGAEVLRTLVKSADILVENYTTGALENLGLGYDVLTKINPCLIHCSITGYGDSGPQARHGAYDNVIQATSGTILQCGGIKPGVSFVDYATGYAAAFAISAGLIQRAQTGRGTHMSVSMLEVALQMMAPEAAGAQHPAPVARGKEAGIASYDTRDGRLMLGAFRPAQYRKLAVLLEDLGHPLPALAQVKDWPDVWALSEEVKANLRDIFLTKDADTWVTHLRACDLPAERVKSLSEAVTLPQIAARGYFQPNPIDPVTHLPTTAFHMDNTGASVTKAPPTLGEHTQDVLTELGLDADQIGKLMEAGIVK</sequence>
<dbReference type="InterPro" id="IPR044855">
    <property type="entry name" value="CoA-Trfase_III_dom3_sf"/>
</dbReference>
<dbReference type="InterPro" id="IPR003673">
    <property type="entry name" value="CoA-Trfase_fam_III"/>
</dbReference>
<organism evidence="2 3">
    <name type="scientific">Poseidonocella sedimentorum</name>
    <dbReference type="NCBI Taxonomy" id="871652"/>
    <lineage>
        <taxon>Bacteria</taxon>
        <taxon>Pseudomonadati</taxon>
        <taxon>Pseudomonadota</taxon>
        <taxon>Alphaproteobacteria</taxon>
        <taxon>Rhodobacterales</taxon>
        <taxon>Roseobacteraceae</taxon>
        <taxon>Poseidonocella</taxon>
    </lineage>
</organism>
<dbReference type="Pfam" id="PF02515">
    <property type="entry name" value="CoA_transf_3"/>
    <property type="match status" value="1"/>
</dbReference>
<dbReference type="Gene3D" id="3.30.1540.10">
    <property type="entry name" value="formyl-coa transferase, domain 3"/>
    <property type="match status" value="1"/>
</dbReference>
<dbReference type="RefSeq" id="WP_092081084.1">
    <property type="nucleotide sequence ID" value="NZ_FOYI01000007.1"/>
</dbReference>
<keyword evidence="1 2" id="KW-0808">Transferase</keyword>
<evidence type="ECO:0000313" key="3">
    <source>
        <dbReference type="Proteomes" id="UP000199302"/>
    </source>
</evidence>
<keyword evidence="3" id="KW-1185">Reference proteome</keyword>
<dbReference type="STRING" id="871652.SAMN04515673_107188"/>
<name>A0A1I6E683_9RHOB</name>
<dbReference type="PANTHER" id="PTHR48207">
    <property type="entry name" value="SUCCINATE--HYDROXYMETHYLGLUTARATE COA-TRANSFERASE"/>
    <property type="match status" value="1"/>
</dbReference>
<dbReference type="OrthoDB" id="7208981at2"/>
<gene>
    <name evidence="2" type="ORF">SAMN04515673_107188</name>
</gene>
<dbReference type="Gene3D" id="3.40.50.10540">
    <property type="entry name" value="Crotonobetainyl-coa:carnitine coa-transferase, domain 1"/>
    <property type="match status" value="1"/>
</dbReference>
<dbReference type="EMBL" id="FOYI01000007">
    <property type="protein sequence ID" value="SFR13245.1"/>
    <property type="molecule type" value="Genomic_DNA"/>
</dbReference>
<dbReference type="InterPro" id="IPR023606">
    <property type="entry name" value="CoA-Trfase_III_dom_1_sf"/>
</dbReference>
<evidence type="ECO:0000256" key="1">
    <source>
        <dbReference type="ARBA" id="ARBA00022679"/>
    </source>
</evidence>
<dbReference type="SUPFAM" id="SSF89796">
    <property type="entry name" value="CoA-transferase family III (CaiB/BaiF)"/>
    <property type="match status" value="1"/>
</dbReference>
<dbReference type="AlphaFoldDB" id="A0A1I6E683"/>
<evidence type="ECO:0000313" key="2">
    <source>
        <dbReference type="EMBL" id="SFR13245.1"/>
    </source>
</evidence>